<dbReference type="Pfam" id="PF00899">
    <property type="entry name" value="ThiF"/>
    <property type="match status" value="1"/>
</dbReference>
<feature type="region of interest" description="Disordered" evidence="1">
    <location>
        <begin position="331"/>
        <end position="351"/>
    </location>
</feature>
<keyword evidence="3" id="KW-0808">Transferase</keyword>
<sequence>MSASLQEEAMMRLRPGYQVYWHGPGSMQIGVDPRCAVVLDRLSEAEQRLLTELPKMMDVTWLQARGNELGMRPAQVRTLQRRLSRAGVLTAAPAAGTPSEDERYWQLAEAAGVKRPADRRRAVVELRHADPVGLRTALVLARAGVGTIVLTDPGQVLAEDIDTGLYDGDDLGEPRSRAGLGVLRSVAPHLRTSAPAGTRPDVVLLVDQLVVDPVPVRRLQRTGQPYLNVLVTEVAVRVGPLVRPGNGACSTCVEHYRSSTDPRWPAVAAQAAVRGRGTVEPSLGWWAAVTAAQQLLALVDGREVATESATVELAAWEPMPTRTVWAPHPDCECAGSRQGGTGPSSRSTTAA</sequence>
<gene>
    <name evidence="3" type="ORF">H9815_04980</name>
</gene>
<reference evidence="3" key="2">
    <citation type="submission" date="2021-04" db="EMBL/GenBank/DDBJ databases">
        <authorList>
            <person name="Gilroy R."/>
        </authorList>
    </citation>
    <scope>NUCLEOTIDE SEQUENCE</scope>
    <source>
        <strain evidence="3">ChiGjej4B4-7305</strain>
    </source>
</reference>
<dbReference type="Gene3D" id="3.40.50.720">
    <property type="entry name" value="NAD(P)-binding Rossmann-like Domain"/>
    <property type="match status" value="1"/>
</dbReference>
<protein>
    <submittedName>
        <fullName evidence="3">ThiF family adenylyltransferase</fullName>
    </submittedName>
</protein>
<comment type="caution">
    <text evidence="3">The sequence shown here is derived from an EMBL/GenBank/DDBJ whole genome shotgun (WGS) entry which is preliminary data.</text>
</comment>
<feature type="domain" description="THIF-type NAD/FAD binding fold" evidence="2">
    <location>
        <begin position="132"/>
        <end position="332"/>
    </location>
</feature>
<proteinExistence type="predicted"/>
<dbReference type="SUPFAM" id="SSF69572">
    <property type="entry name" value="Activating enzymes of the ubiquitin-like proteins"/>
    <property type="match status" value="1"/>
</dbReference>
<accession>A0A9D2J3G3</accession>
<organism evidence="3 4">
    <name type="scientific">Candidatus Ruania gallistercoris</name>
    <dbReference type="NCBI Taxonomy" id="2838746"/>
    <lineage>
        <taxon>Bacteria</taxon>
        <taxon>Bacillati</taxon>
        <taxon>Actinomycetota</taxon>
        <taxon>Actinomycetes</taxon>
        <taxon>Micrococcales</taxon>
        <taxon>Ruaniaceae</taxon>
        <taxon>Ruania</taxon>
    </lineage>
</organism>
<name>A0A9D2J3G3_9MICO</name>
<keyword evidence="3" id="KW-0548">Nucleotidyltransferase</keyword>
<dbReference type="InterPro" id="IPR000594">
    <property type="entry name" value="ThiF_NAD_FAD-bd"/>
</dbReference>
<evidence type="ECO:0000256" key="1">
    <source>
        <dbReference type="SAM" id="MobiDB-lite"/>
    </source>
</evidence>
<dbReference type="GO" id="GO:0008641">
    <property type="term" value="F:ubiquitin-like modifier activating enzyme activity"/>
    <property type="evidence" value="ECO:0007669"/>
    <property type="project" value="InterPro"/>
</dbReference>
<dbReference type="InterPro" id="IPR035985">
    <property type="entry name" value="Ubiquitin-activating_enz"/>
</dbReference>
<dbReference type="EMBL" id="DXBY01000078">
    <property type="protein sequence ID" value="HIZ35108.1"/>
    <property type="molecule type" value="Genomic_DNA"/>
</dbReference>
<evidence type="ECO:0000313" key="4">
    <source>
        <dbReference type="Proteomes" id="UP000824037"/>
    </source>
</evidence>
<evidence type="ECO:0000259" key="2">
    <source>
        <dbReference type="Pfam" id="PF00899"/>
    </source>
</evidence>
<evidence type="ECO:0000313" key="3">
    <source>
        <dbReference type="EMBL" id="HIZ35108.1"/>
    </source>
</evidence>
<reference evidence="3" key="1">
    <citation type="journal article" date="2021" name="PeerJ">
        <title>Extensive microbial diversity within the chicken gut microbiome revealed by metagenomics and culture.</title>
        <authorList>
            <person name="Gilroy R."/>
            <person name="Ravi A."/>
            <person name="Getino M."/>
            <person name="Pursley I."/>
            <person name="Horton D.L."/>
            <person name="Alikhan N.F."/>
            <person name="Baker D."/>
            <person name="Gharbi K."/>
            <person name="Hall N."/>
            <person name="Watson M."/>
            <person name="Adriaenssens E.M."/>
            <person name="Foster-Nyarko E."/>
            <person name="Jarju S."/>
            <person name="Secka A."/>
            <person name="Antonio M."/>
            <person name="Oren A."/>
            <person name="Chaudhuri R.R."/>
            <person name="La Ragione R."/>
            <person name="Hildebrand F."/>
            <person name="Pallen M.J."/>
        </authorList>
    </citation>
    <scope>NUCLEOTIDE SEQUENCE</scope>
    <source>
        <strain evidence="3">ChiGjej4B4-7305</strain>
    </source>
</reference>
<dbReference type="GO" id="GO:0016779">
    <property type="term" value="F:nucleotidyltransferase activity"/>
    <property type="evidence" value="ECO:0007669"/>
    <property type="project" value="UniProtKB-KW"/>
</dbReference>
<dbReference type="Proteomes" id="UP000824037">
    <property type="component" value="Unassembled WGS sequence"/>
</dbReference>
<dbReference type="AlphaFoldDB" id="A0A9D2J3G3"/>